<feature type="transmembrane region" description="Helical" evidence="6">
    <location>
        <begin position="206"/>
        <end position="226"/>
    </location>
</feature>
<protein>
    <recommendedName>
        <fullName evidence="6">Transmembrane channel-like protein</fullName>
    </recommendedName>
</protein>
<feature type="compositionally biased region" description="Basic and acidic residues" evidence="7">
    <location>
        <begin position="532"/>
        <end position="548"/>
    </location>
</feature>
<feature type="region of interest" description="Disordered" evidence="7">
    <location>
        <begin position="508"/>
        <end position="682"/>
    </location>
</feature>
<dbReference type="PANTHER" id="PTHR23302">
    <property type="entry name" value="TRANSMEMBRANE CHANNEL-RELATED"/>
    <property type="match status" value="1"/>
</dbReference>
<dbReference type="GO" id="GO:0008381">
    <property type="term" value="F:mechanosensitive monoatomic ion channel activity"/>
    <property type="evidence" value="ECO:0007669"/>
    <property type="project" value="TreeGrafter"/>
</dbReference>
<dbReference type="AlphaFoldDB" id="A0A8J6EXW1"/>
<feature type="compositionally biased region" description="Basic and acidic residues" evidence="7">
    <location>
        <begin position="593"/>
        <end position="610"/>
    </location>
</feature>
<feature type="compositionally biased region" description="Polar residues" evidence="7">
    <location>
        <begin position="645"/>
        <end position="664"/>
    </location>
</feature>
<reference evidence="9" key="1">
    <citation type="thesis" date="2020" institute="ProQuest LLC" country="789 East Eisenhower Parkway, Ann Arbor, MI, USA">
        <title>Comparative Genomics and Chromosome Evolution.</title>
        <authorList>
            <person name="Mudd A.B."/>
        </authorList>
    </citation>
    <scope>NUCLEOTIDE SEQUENCE</scope>
    <source>
        <strain evidence="9">HN-11 Male</strain>
        <tissue evidence="9">Kidney and liver</tissue>
    </source>
</reference>
<evidence type="ECO:0000313" key="9">
    <source>
        <dbReference type="EMBL" id="KAG9477040.1"/>
    </source>
</evidence>
<feature type="compositionally biased region" description="Polar residues" evidence="7">
    <location>
        <begin position="521"/>
        <end position="531"/>
    </location>
</feature>
<feature type="transmembrane region" description="Helical" evidence="6">
    <location>
        <begin position="246"/>
        <end position="265"/>
    </location>
</feature>
<name>A0A8J6EXW1_ELECQ</name>
<proteinExistence type="inferred from homology"/>
<feature type="transmembrane region" description="Helical" evidence="6">
    <location>
        <begin position="127"/>
        <end position="146"/>
    </location>
</feature>
<feature type="transmembrane region" description="Helical" evidence="6">
    <location>
        <begin position="457"/>
        <end position="476"/>
    </location>
</feature>
<evidence type="ECO:0000313" key="10">
    <source>
        <dbReference type="Proteomes" id="UP000770717"/>
    </source>
</evidence>
<organism evidence="9 10">
    <name type="scientific">Eleutherodactylus coqui</name>
    <name type="common">Puerto Rican coqui</name>
    <dbReference type="NCBI Taxonomy" id="57060"/>
    <lineage>
        <taxon>Eukaryota</taxon>
        <taxon>Metazoa</taxon>
        <taxon>Chordata</taxon>
        <taxon>Craniata</taxon>
        <taxon>Vertebrata</taxon>
        <taxon>Euteleostomi</taxon>
        <taxon>Amphibia</taxon>
        <taxon>Batrachia</taxon>
        <taxon>Anura</taxon>
        <taxon>Neobatrachia</taxon>
        <taxon>Hyloidea</taxon>
        <taxon>Eleutherodactylidae</taxon>
        <taxon>Eleutherodactylinae</taxon>
        <taxon>Eleutherodactylus</taxon>
        <taxon>Eleutherodactylus</taxon>
    </lineage>
</organism>
<evidence type="ECO:0000259" key="8">
    <source>
        <dbReference type="Pfam" id="PF07810"/>
    </source>
</evidence>
<feature type="transmembrane region" description="Helical" evidence="6">
    <location>
        <begin position="56"/>
        <end position="78"/>
    </location>
</feature>
<evidence type="ECO:0000256" key="6">
    <source>
        <dbReference type="RuleBase" id="RU310713"/>
    </source>
</evidence>
<sequence length="682" mass="79109">MNCCNGCIYSIKLSFRRSKQVASEILEALRLWHGTLKVIEGKFGTSILSYFNFIKWLLMFNIFSFVVNFSFITIPQFFDMAPNNLSFTGLELLTGTGYFEDTVLYYGYYTNSSIRKDANLGAYDMQLAYIFTIGLYFATCLLILLFSMAKSFRNNFINPASFSGNAAKLLCSWDFSINNEKAVKLKKKHLSTQIKKSNLNELTKQASTLLVPVVVALINLILPLVYSMFRLVEKFKYPQHEVYVLIIRNVLLKFSIIGILCYYWLERITVINRECWESYIGQDIYRLVVIDFLFVLLGSFFGEFLRKIIGTRCCKTLGLPEFDIARNVLDLIYAQTLAWIGIYFSPLLPIIQMIKLFIIFYVKKVSLMMNCIPPRRAWRASQMTTVFVFILFFPSFVGVLSVIGVTFWRREPSERCGPFRNLSTPYESVDAWISSIELFDNTKWVAWIYHNLVESVLFFYILTLIVLVISHLYWQIVQGRKIMVKLLLTQIANEGKDKSFLLEELRKSEKKSERNRGAPHQISQRQVQQSHTSEDQQMAHESRPEDNSRSNALELAMRARQQMEESSPMGSRRASTDNSVPSDTMARIMRARQQAEHEDQQAKYEEENRNAMEMAVRARQQDEYVEEQPQYSGEQSRDFERQHPWNHTGQSDGYEAQQPSSQARTDALAMAMRARQQAEGDH</sequence>
<dbReference type="OrthoDB" id="1936208at2759"/>
<keyword evidence="4 6" id="KW-1133">Transmembrane helix</keyword>
<evidence type="ECO:0000256" key="3">
    <source>
        <dbReference type="ARBA" id="ARBA00022692"/>
    </source>
</evidence>
<accession>A0A8J6EXW1</accession>
<evidence type="ECO:0000256" key="5">
    <source>
        <dbReference type="ARBA" id="ARBA00023136"/>
    </source>
</evidence>
<feature type="transmembrane region" description="Helical" evidence="6">
    <location>
        <begin position="285"/>
        <end position="302"/>
    </location>
</feature>
<feature type="domain" description="TMC" evidence="8">
    <location>
        <begin position="275"/>
        <end position="381"/>
    </location>
</feature>
<dbReference type="InterPro" id="IPR038900">
    <property type="entry name" value="TMC"/>
</dbReference>
<dbReference type="EMBL" id="WNTK01000010">
    <property type="protein sequence ID" value="KAG9477040.1"/>
    <property type="molecule type" value="Genomic_DNA"/>
</dbReference>
<comment type="similarity">
    <text evidence="2 6">Belongs to the TMC family.</text>
</comment>
<keyword evidence="3 6" id="KW-0812">Transmembrane</keyword>
<dbReference type="Pfam" id="PF07810">
    <property type="entry name" value="TMC"/>
    <property type="match status" value="1"/>
</dbReference>
<dbReference type="Proteomes" id="UP000770717">
    <property type="component" value="Unassembled WGS sequence"/>
</dbReference>
<dbReference type="GO" id="GO:0005886">
    <property type="term" value="C:plasma membrane"/>
    <property type="evidence" value="ECO:0007669"/>
    <property type="project" value="InterPro"/>
</dbReference>
<evidence type="ECO:0000256" key="4">
    <source>
        <dbReference type="ARBA" id="ARBA00022989"/>
    </source>
</evidence>
<keyword evidence="10" id="KW-1185">Reference proteome</keyword>
<feature type="transmembrane region" description="Helical" evidence="6">
    <location>
        <begin position="383"/>
        <end position="408"/>
    </location>
</feature>
<evidence type="ECO:0000256" key="7">
    <source>
        <dbReference type="SAM" id="MobiDB-lite"/>
    </source>
</evidence>
<comment type="subcellular location">
    <subcellularLocation>
        <location evidence="1 6">Membrane</location>
        <topology evidence="1 6">Multi-pass membrane protein</topology>
    </subcellularLocation>
</comment>
<dbReference type="PANTHER" id="PTHR23302:SF5">
    <property type="entry name" value="TRANSMEMBRANE CHANNEL-LIKE PROTEIN 5"/>
    <property type="match status" value="1"/>
</dbReference>
<comment type="caution">
    <text evidence="9">The sequence shown here is derived from an EMBL/GenBank/DDBJ whole genome shotgun (WGS) entry which is preliminary data.</text>
</comment>
<evidence type="ECO:0000256" key="2">
    <source>
        <dbReference type="ARBA" id="ARBA00006510"/>
    </source>
</evidence>
<feature type="transmembrane region" description="Helical" evidence="6">
    <location>
        <begin position="337"/>
        <end position="362"/>
    </location>
</feature>
<gene>
    <name evidence="9" type="ORF">GDO78_002432</name>
</gene>
<dbReference type="InterPro" id="IPR012496">
    <property type="entry name" value="TMC_dom"/>
</dbReference>
<keyword evidence="5 6" id="KW-0472">Membrane</keyword>
<evidence type="ECO:0000256" key="1">
    <source>
        <dbReference type="ARBA" id="ARBA00004141"/>
    </source>
</evidence>